<feature type="transmembrane region" description="Helical" evidence="17">
    <location>
        <begin position="320"/>
        <end position="347"/>
    </location>
</feature>
<name>A0A4Y9Y156_9AGAM</name>
<evidence type="ECO:0000256" key="6">
    <source>
        <dbReference type="ARBA" id="ARBA00022692"/>
    </source>
</evidence>
<dbReference type="GO" id="GO:0032934">
    <property type="term" value="F:sterol binding"/>
    <property type="evidence" value="ECO:0007669"/>
    <property type="project" value="InterPro"/>
</dbReference>
<keyword evidence="20" id="KW-1185">Reference proteome</keyword>
<keyword evidence="10" id="KW-0333">Golgi apparatus</keyword>
<evidence type="ECO:0000256" key="13">
    <source>
        <dbReference type="ARBA" id="ARBA00023136"/>
    </source>
</evidence>
<protein>
    <recommendedName>
        <fullName evidence="4">Sterol regulatory element-binding protein cleavage-activating protein</fullName>
    </recommendedName>
</protein>
<evidence type="ECO:0000256" key="12">
    <source>
        <dbReference type="ARBA" id="ARBA00023121"/>
    </source>
</evidence>
<keyword evidence="7" id="KW-0677">Repeat</keyword>
<dbReference type="PROSITE" id="PS50156">
    <property type="entry name" value="SSD"/>
    <property type="match status" value="1"/>
</dbReference>
<evidence type="ECO:0000256" key="16">
    <source>
        <dbReference type="SAM" id="MobiDB-lite"/>
    </source>
</evidence>
<dbReference type="InterPro" id="IPR015943">
    <property type="entry name" value="WD40/YVTN_repeat-like_dom_sf"/>
</dbReference>
<organism evidence="19 20">
    <name type="scientific">Dentipellis fragilis</name>
    <dbReference type="NCBI Taxonomy" id="205917"/>
    <lineage>
        <taxon>Eukaryota</taxon>
        <taxon>Fungi</taxon>
        <taxon>Dikarya</taxon>
        <taxon>Basidiomycota</taxon>
        <taxon>Agaricomycotina</taxon>
        <taxon>Agaricomycetes</taxon>
        <taxon>Russulales</taxon>
        <taxon>Hericiaceae</taxon>
        <taxon>Dentipellis</taxon>
    </lineage>
</organism>
<evidence type="ECO:0000256" key="9">
    <source>
        <dbReference type="ARBA" id="ARBA00022989"/>
    </source>
</evidence>
<feature type="region of interest" description="Disordered" evidence="16">
    <location>
        <begin position="466"/>
        <end position="489"/>
    </location>
</feature>
<dbReference type="AlphaFoldDB" id="A0A4Y9Y156"/>
<dbReference type="GO" id="GO:0008202">
    <property type="term" value="P:steroid metabolic process"/>
    <property type="evidence" value="ECO:0007669"/>
    <property type="project" value="UniProtKB-KW"/>
</dbReference>
<gene>
    <name evidence="19" type="ORF">EVG20_g9031</name>
</gene>
<feature type="transmembrane region" description="Helical" evidence="17">
    <location>
        <begin position="428"/>
        <end position="450"/>
    </location>
</feature>
<feature type="transmembrane region" description="Helical" evidence="17">
    <location>
        <begin position="509"/>
        <end position="529"/>
    </location>
</feature>
<feature type="region of interest" description="Disordered" evidence="16">
    <location>
        <begin position="996"/>
        <end position="1021"/>
    </location>
</feature>
<feature type="non-terminal residue" evidence="19">
    <location>
        <position position="1143"/>
    </location>
</feature>
<keyword evidence="6 17" id="KW-0812">Transmembrane</keyword>
<feature type="domain" description="SSD" evidence="18">
    <location>
        <begin position="288"/>
        <end position="450"/>
    </location>
</feature>
<evidence type="ECO:0000256" key="14">
    <source>
        <dbReference type="ARBA" id="ARBA00023180"/>
    </source>
</evidence>
<evidence type="ECO:0000256" key="8">
    <source>
        <dbReference type="ARBA" id="ARBA00022824"/>
    </source>
</evidence>
<dbReference type="InterPro" id="IPR000731">
    <property type="entry name" value="SSD"/>
</dbReference>
<dbReference type="PANTHER" id="PTHR46378">
    <property type="entry name" value="STEROL REGULATORY ELEMENT-BINDING PROTEIN CLEAVAGE-ACTIVATING PROTEIN"/>
    <property type="match status" value="1"/>
</dbReference>
<dbReference type="GO" id="GO:0032933">
    <property type="term" value="P:SREBP signaling pathway"/>
    <property type="evidence" value="ECO:0007669"/>
    <property type="project" value="InterPro"/>
</dbReference>
<dbReference type="InterPro" id="IPR053958">
    <property type="entry name" value="HMGCR/SNAP/NPC1-like_SSD"/>
</dbReference>
<dbReference type="GO" id="GO:0032936">
    <property type="term" value="C:SREBP-SCAP complex"/>
    <property type="evidence" value="ECO:0007669"/>
    <property type="project" value="TreeGrafter"/>
</dbReference>
<keyword evidence="11" id="KW-0443">Lipid metabolism</keyword>
<feature type="transmembrane region" description="Helical" evidence="17">
    <location>
        <begin position="289"/>
        <end position="308"/>
    </location>
</feature>
<dbReference type="Pfam" id="PF12349">
    <property type="entry name" value="Sterol-sensing"/>
    <property type="match status" value="1"/>
</dbReference>
<dbReference type="Gene3D" id="2.130.10.10">
    <property type="entry name" value="YVTN repeat-like/Quinoprotein amine dehydrogenase"/>
    <property type="match status" value="1"/>
</dbReference>
<sequence>MDTLASLIQRARTLGHIFFHHFGIHCATHQIRVLLICAVVITSLFYPALAMYSTSQPRFLAHFSSQILDPFVAADAISNYYAQHDLWNLWTGQDHLQVREDSVARARCGKEQTLRIERVLIHNSGSEDGPALSPQLLVSALQLEQRILDGLPAHRLSCLRKPDGRCLVISPLEFWHHSEAAIRSDRDIMDTLSLSKNVSVAGIPITPQMVLAGREVNEYANKKVDLSMFLVLTFFFPEVDCLGNSGHRVWRGVLEQATKGAADLMTEAQEPTLIALEFKTNVSSSLPEWSILTVFLYLAYFGIIVLFSRVMRISLLVHNGVGLIFTGIVEMLVSTITSLSVCALVGFKVTMIPWEIFPLVILFIGMENMFSLVEAVVKTSIALPVKERIAEGLSRAGTSNSLKVLTYNIILGIIAKLSDGAIRQFCAFAVVVLVAHWFLVHTLFVAVLSIDLQRMELDELLQQNSNITPSVGTPKPGPNHPTNAQPKSKWSKFSSNVQAMLKGRATKNFSLVLLLATTATLYFLTYPASRVEDDPGARLFRNNAGLRAKSGVSDPAQREPAWHIWHLLNPAEDPLLHLRIESPTILMFRSPDAPQSAERQSFNPLAPRARSQPWLIRTSVWLLRIFVLPIAITVALLYGLLRYLLKDAERLEAQRNRAEPEISPKEDDVAIEDTMSFSTLPRALSTDVELIAASLDGRVVATVGLENEVVVWFKERQIYAYIDTTDLLLRTPSTSYAASAITALAVDDSGGFCAVGTGAGVIAVTHAALPRRADAWDTDAVRTGIPLQVPALVLAAYENGVVAKWSTASPQSPTVVGPSQRAPVVSSSLHRLQNTSRFLAAFSMDDGAVELLEISPSSDLPLAPECRVLAGNPADTVTKICGAIVESGGARHLVIAAATQAGVVSLWDGGTGECIAILDEAHGQINNLRISPVHLKTCTRCGELPEDSFTVSFSVGHVVLFYRAYMPSDVRRCHCANNQLQTSSIWNGTLGRRSRSTSLASSNGKPISRSRHSSISDSQATEADFPISGHGVLSRRASEKDFFARRGMDTLSVQLDGDEHGTIVGPLDTLSPTGSPASRWRGLIVIRSADTTIERGSWDVLDERIVGVRRRPRTALSAGGTGKVHLHRDSAQGLSAATLERWE</sequence>
<keyword evidence="15" id="KW-0753">Steroid metabolism</keyword>
<proteinExistence type="inferred from homology"/>
<evidence type="ECO:0000256" key="3">
    <source>
        <dbReference type="ARBA" id="ARBA00007410"/>
    </source>
</evidence>
<evidence type="ECO:0000313" key="20">
    <source>
        <dbReference type="Proteomes" id="UP000298327"/>
    </source>
</evidence>
<comment type="similarity">
    <text evidence="3">Belongs to the WD repeat SCAP family.</text>
</comment>
<keyword evidence="12" id="KW-0446">Lipid-binding</keyword>
<dbReference type="GO" id="GO:0005789">
    <property type="term" value="C:endoplasmic reticulum membrane"/>
    <property type="evidence" value="ECO:0007669"/>
    <property type="project" value="UniProtKB-SubCell"/>
</dbReference>
<keyword evidence="13 17" id="KW-0472">Membrane</keyword>
<evidence type="ECO:0000256" key="7">
    <source>
        <dbReference type="ARBA" id="ARBA00022737"/>
    </source>
</evidence>
<comment type="subcellular location">
    <subcellularLocation>
        <location evidence="1">Endoplasmic reticulum membrane</location>
        <topology evidence="1">Multi-pass membrane protein</topology>
    </subcellularLocation>
    <subcellularLocation>
        <location evidence="2">Golgi apparatus membrane</location>
        <topology evidence="2">Multi-pass membrane protein</topology>
    </subcellularLocation>
</comment>
<dbReference type="EMBL" id="SEOQ01000850">
    <property type="protein sequence ID" value="TFY56176.1"/>
    <property type="molecule type" value="Genomic_DNA"/>
</dbReference>
<evidence type="ECO:0000256" key="11">
    <source>
        <dbReference type="ARBA" id="ARBA00023098"/>
    </source>
</evidence>
<comment type="caution">
    <text evidence="19">The sequence shown here is derived from an EMBL/GenBank/DDBJ whole genome shotgun (WGS) entry which is preliminary data.</text>
</comment>
<evidence type="ECO:0000256" key="10">
    <source>
        <dbReference type="ARBA" id="ARBA00023034"/>
    </source>
</evidence>
<keyword evidence="8" id="KW-0256">Endoplasmic reticulum</keyword>
<keyword evidence="5" id="KW-0853">WD repeat</keyword>
<dbReference type="SUPFAM" id="SSF50978">
    <property type="entry name" value="WD40 repeat-like"/>
    <property type="match status" value="1"/>
</dbReference>
<evidence type="ECO:0000256" key="15">
    <source>
        <dbReference type="ARBA" id="ARBA00023221"/>
    </source>
</evidence>
<reference evidence="19 20" key="1">
    <citation type="submission" date="2019-02" db="EMBL/GenBank/DDBJ databases">
        <title>Genome sequencing of the rare red list fungi Dentipellis fragilis.</title>
        <authorList>
            <person name="Buettner E."/>
            <person name="Kellner H."/>
        </authorList>
    </citation>
    <scope>NUCLEOTIDE SEQUENCE [LARGE SCALE GENOMIC DNA]</scope>
    <source>
        <strain evidence="19 20">DSM 105465</strain>
    </source>
</reference>
<evidence type="ECO:0000256" key="4">
    <source>
        <dbReference type="ARBA" id="ARBA00019541"/>
    </source>
</evidence>
<dbReference type="InterPro" id="IPR036322">
    <property type="entry name" value="WD40_repeat_dom_sf"/>
</dbReference>
<dbReference type="Proteomes" id="UP000298327">
    <property type="component" value="Unassembled WGS sequence"/>
</dbReference>
<feature type="compositionally biased region" description="Polar residues" evidence="16">
    <location>
        <begin position="996"/>
        <end position="1005"/>
    </location>
</feature>
<feature type="transmembrane region" description="Helical" evidence="17">
    <location>
        <begin position="33"/>
        <end position="52"/>
    </location>
</feature>
<dbReference type="InterPro" id="IPR030225">
    <property type="entry name" value="SCAP"/>
</dbReference>
<evidence type="ECO:0000256" key="2">
    <source>
        <dbReference type="ARBA" id="ARBA00004653"/>
    </source>
</evidence>
<accession>A0A4Y9Y156</accession>
<dbReference type="GO" id="GO:0045540">
    <property type="term" value="P:regulation of cholesterol biosynthetic process"/>
    <property type="evidence" value="ECO:0007669"/>
    <property type="project" value="TreeGrafter"/>
</dbReference>
<keyword evidence="14" id="KW-0325">Glycoprotein</keyword>
<evidence type="ECO:0000313" key="19">
    <source>
        <dbReference type="EMBL" id="TFY56176.1"/>
    </source>
</evidence>
<evidence type="ECO:0000259" key="18">
    <source>
        <dbReference type="PROSITE" id="PS50156"/>
    </source>
</evidence>
<keyword evidence="9 17" id="KW-1133">Transmembrane helix</keyword>
<dbReference type="PANTHER" id="PTHR46378:SF1">
    <property type="entry name" value="STEROL REGULATORY ELEMENT-BINDING PROTEIN CLEAVAGE-ACTIVATING PROTEIN"/>
    <property type="match status" value="1"/>
</dbReference>
<evidence type="ECO:0000256" key="5">
    <source>
        <dbReference type="ARBA" id="ARBA00022574"/>
    </source>
</evidence>
<evidence type="ECO:0000256" key="1">
    <source>
        <dbReference type="ARBA" id="ARBA00004477"/>
    </source>
</evidence>
<dbReference type="STRING" id="205917.A0A4Y9Y156"/>
<feature type="transmembrane region" description="Helical" evidence="17">
    <location>
        <begin position="359"/>
        <end position="383"/>
    </location>
</feature>
<feature type="transmembrane region" description="Helical" evidence="17">
    <location>
        <begin position="621"/>
        <end position="645"/>
    </location>
</feature>
<dbReference type="GO" id="GO:0000139">
    <property type="term" value="C:Golgi membrane"/>
    <property type="evidence" value="ECO:0007669"/>
    <property type="project" value="UniProtKB-SubCell"/>
</dbReference>
<evidence type="ECO:0000256" key="17">
    <source>
        <dbReference type="SAM" id="Phobius"/>
    </source>
</evidence>
<dbReference type="OrthoDB" id="6510177at2759"/>
<feature type="compositionally biased region" description="Polar residues" evidence="16">
    <location>
        <begin position="480"/>
        <end position="489"/>
    </location>
</feature>